<name>N1PKN3_DOTSN</name>
<proteinExistence type="predicted"/>
<protein>
    <submittedName>
        <fullName evidence="1">Uncharacterized protein</fullName>
    </submittedName>
</protein>
<reference evidence="2" key="1">
    <citation type="journal article" date="2012" name="PLoS Genet.">
        <title>The genomes of the fungal plant pathogens Cladosporium fulvum and Dothistroma septosporum reveal adaptation to different hosts and lifestyles but also signatures of common ancestry.</title>
        <authorList>
            <person name="de Wit P.J.G.M."/>
            <person name="van der Burgt A."/>
            <person name="Oekmen B."/>
            <person name="Stergiopoulos I."/>
            <person name="Abd-Elsalam K.A."/>
            <person name="Aerts A.L."/>
            <person name="Bahkali A.H."/>
            <person name="Beenen H.G."/>
            <person name="Chettri P."/>
            <person name="Cox M.P."/>
            <person name="Datema E."/>
            <person name="de Vries R.P."/>
            <person name="Dhillon B."/>
            <person name="Ganley A.R."/>
            <person name="Griffiths S.A."/>
            <person name="Guo Y."/>
            <person name="Hamelin R.C."/>
            <person name="Henrissat B."/>
            <person name="Kabir M.S."/>
            <person name="Jashni M.K."/>
            <person name="Kema G."/>
            <person name="Klaubauf S."/>
            <person name="Lapidus A."/>
            <person name="Levasseur A."/>
            <person name="Lindquist E."/>
            <person name="Mehrabi R."/>
            <person name="Ohm R.A."/>
            <person name="Owen T.J."/>
            <person name="Salamov A."/>
            <person name="Schwelm A."/>
            <person name="Schijlen E."/>
            <person name="Sun H."/>
            <person name="van den Burg H.A."/>
            <person name="van Ham R.C.H.J."/>
            <person name="Zhang S."/>
            <person name="Goodwin S.B."/>
            <person name="Grigoriev I.V."/>
            <person name="Collemare J."/>
            <person name="Bradshaw R.E."/>
        </authorList>
    </citation>
    <scope>NUCLEOTIDE SEQUENCE [LARGE SCALE GENOMIC DNA]</scope>
    <source>
        <strain evidence="2">NZE10 / CBS 128990</strain>
    </source>
</reference>
<dbReference type="AlphaFoldDB" id="N1PKN3"/>
<dbReference type="OMA" id="CCTANPC"/>
<evidence type="ECO:0000313" key="1">
    <source>
        <dbReference type="EMBL" id="EME42115.1"/>
    </source>
</evidence>
<gene>
    <name evidence="1" type="ORF">DOTSEDRAFT_154659</name>
</gene>
<accession>N1PKN3</accession>
<organism evidence="1 2">
    <name type="scientific">Dothistroma septosporum (strain NZE10 / CBS 128990)</name>
    <name type="common">Red band needle blight fungus</name>
    <name type="synonym">Mycosphaerella pini</name>
    <dbReference type="NCBI Taxonomy" id="675120"/>
    <lineage>
        <taxon>Eukaryota</taxon>
        <taxon>Fungi</taxon>
        <taxon>Dikarya</taxon>
        <taxon>Ascomycota</taxon>
        <taxon>Pezizomycotina</taxon>
        <taxon>Dothideomycetes</taxon>
        <taxon>Dothideomycetidae</taxon>
        <taxon>Mycosphaerellales</taxon>
        <taxon>Mycosphaerellaceae</taxon>
        <taxon>Dothistroma</taxon>
    </lineage>
</organism>
<dbReference type="eggNOG" id="ENOG502SDAI">
    <property type="taxonomic scope" value="Eukaryota"/>
</dbReference>
<dbReference type="Proteomes" id="UP000016933">
    <property type="component" value="Unassembled WGS sequence"/>
</dbReference>
<evidence type="ECO:0000313" key="2">
    <source>
        <dbReference type="Proteomes" id="UP000016933"/>
    </source>
</evidence>
<keyword evidence="2" id="KW-1185">Reference proteome</keyword>
<dbReference type="EMBL" id="KB446541">
    <property type="protein sequence ID" value="EME42115.1"/>
    <property type="molecule type" value="Genomic_DNA"/>
</dbReference>
<dbReference type="HOGENOM" id="CLU_2677933_0_0_1"/>
<reference evidence="1 2" key="2">
    <citation type="journal article" date="2012" name="PLoS Pathog.">
        <title>Diverse lifestyles and strategies of plant pathogenesis encoded in the genomes of eighteen Dothideomycetes fungi.</title>
        <authorList>
            <person name="Ohm R.A."/>
            <person name="Feau N."/>
            <person name="Henrissat B."/>
            <person name="Schoch C.L."/>
            <person name="Horwitz B.A."/>
            <person name="Barry K.W."/>
            <person name="Condon B.J."/>
            <person name="Copeland A.C."/>
            <person name="Dhillon B."/>
            <person name="Glaser F."/>
            <person name="Hesse C.N."/>
            <person name="Kosti I."/>
            <person name="LaButti K."/>
            <person name="Lindquist E.A."/>
            <person name="Lucas S."/>
            <person name="Salamov A.A."/>
            <person name="Bradshaw R.E."/>
            <person name="Ciuffetti L."/>
            <person name="Hamelin R.C."/>
            <person name="Kema G.H.J."/>
            <person name="Lawrence C."/>
            <person name="Scott J.A."/>
            <person name="Spatafora J.W."/>
            <person name="Turgeon B.G."/>
            <person name="de Wit P.J.G.M."/>
            <person name="Zhong S."/>
            <person name="Goodwin S.B."/>
            <person name="Grigoriev I.V."/>
        </authorList>
    </citation>
    <scope>NUCLEOTIDE SEQUENCE [LARGE SCALE GENOMIC DNA]</scope>
    <source>
        <strain evidence="2">NZE10 / CBS 128990</strain>
    </source>
</reference>
<sequence>MTTLPSMSCPSGGIFYACSEGSRFIGCCTANPCGSNGCPAGNLKATGMTASQYGHFPDEDCDSTSAQFYSCNTTTPTF</sequence>
<dbReference type="STRING" id="675120.N1PKN3"/>